<dbReference type="Proteomes" id="UP000017170">
    <property type="component" value="Unassembled WGS sequence"/>
</dbReference>
<organism evidence="1 2">
    <name type="scientific">Alkalihalophilus marmarensis DSM 21297</name>
    <dbReference type="NCBI Taxonomy" id="1188261"/>
    <lineage>
        <taxon>Bacteria</taxon>
        <taxon>Bacillati</taxon>
        <taxon>Bacillota</taxon>
        <taxon>Bacilli</taxon>
        <taxon>Bacillales</taxon>
        <taxon>Bacillaceae</taxon>
        <taxon>Alkalihalophilus</taxon>
    </lineage>
</organism>
<name>U6SRX6_9BACI</name>
<protein>
    <submittedName>
        <fullName evidence="1">Uncharacterized protein</fullName>
    </submittedName>
</protein>
<dbReference type="EMBL" id="ATAE01000008">
    <property type="protein sequence ID" value="ERN54142.1"/>
    <property type="molecule type" value="Genomic_DNA"/>
</dbReference>
<sequence>MKYTRFSRGASELPRANALWDLTPALSPAEVSHIHSLGYCFV</sequence>
<accession>U6SRX6</accession>
<evidence type="ECO:0000313" key="1">
    <source>
        <dbReference type="EMBL" id="ERN54142.1"/>
    </source>
</evidence>
<dbReference type="AlphaFoldDB" id="U6SRX6"/>
<reference evidence="1 2" key="1">
    <citation type="journal article" date="2013" name="Genome Announc.">
        <title>Genome Sequence of the Extreme Obligate Alkaliphile Bacillus marmarensis Strain DSM 21297.</title>
        <authorList>
            <person name="Wernick D.G."/>
            <person name="Choi K.Y."/>
            <person name="Tat C.A."/>
            <person name="Lafontaine Rivera J.G."/>
            <person name="Liao J.C."/>
        </authorList>
    </citation>
    <scope>NUCLEOTIDE SEQUENCE [LARGE SCALE GENOMIC DNA]</scope>
    <source>
        <strain evidence="1 2">DSM 21297</strain>
    </source>
</reference>
<proteinExistence type="predicted"/>
<keyword evidence="2" id="KW-1185">Reference proteome</keyword>
<comment type="caution">
    <text evidence="1">The sequence shown here is derived from an EMBL/GenBank/DDBJ whole genome shotgun (WGS) entry which is preliminary data.</text>
</comment>
<gene>
    <name evidence="1" type="ORF">A33I_06880</name>
</gene>
<evidence type="ECO:0000313" key="2">
    <source>
        <dbReference type="Proteomes" id="UP000017170"/>
    </source>
</evidence>